<protein>
    <submittedName>
        <fullName evidence="4">Cell envelope-associated transcriptional attenuator LytR-CpsA-Psr, subfamily F2</fullName>
    </submittedName>
    <submittedName>
        <fullName evidence="5">LytR family transcriptional regulator</fullName>
    </submittedName>
</protein>
<reference evidence="4 6" key="1">
    <citation type="submission" date="2018-06" db="EMBL/GenBank/DDBJ databases">
        <authorList>
            <consortium name="Pathogen Informatics"/>
            <person name="Doyle S."/>
        </authorList>
    </citation>
    <scope>NUCLEOTIDE SEQUENCE [LARGE SCALE GENOMIC DNA]</scope>
    <source>
        <strain evidence="4 6">NCTC13830</strain>
    </source>
</reference>
<evidence type="ECO:0000313" key="5">
    <source>
        <dbReference type="EMBL" id="TGE19126.1"/>
    </source>
</evidence>
<evidence type="ECO:0000259" key="3">
    <source>
        <dbReference type="Pfam" id="PF03816"/>
    </source>
</evidence>
<dbReference type="OrthoDB" id="27330at2"/>
<comment type="similarity">
    <text evidence="1">Belongs to the LytR/CpsA/Psr (LCP) family.</text>
</comment>
<dbReference type="EMBL" id="SRLS01000002">
    <property type="protein sequence ID" value="TGE19126.1"/>
    <property type="molecule type" value="Genomic_DNA"/>
</dbReference>
<dbReference type="InterPro" id="IPR004474">
    <property type="entry name" value="LytR_CpsA_psr"/>
</dbReference>
<dbReference type="AlphaFoldDB" id="A0A380FYW3"/>
<dbReference type="Proteomes" id="UP000297598">
    <property type="component" value="Unassembled WGS sequence"/>
</dbReference>
<feature type="domain" description="Cell envelope-related transcriptional attenuator" evidence="3">
    <location>
        <begin position="89"/>
        <end position="234"/>
    </location>
</feature>
<dbReference type="PANTHER" id="PTHR33392">
    <property type="entry name" value="POLYISOPRENYL-TEICHOIC ACID--PEPTIDOGLYCAN TEICHOIC ACID TRANSFERASE TAGU"/>
    <property type="match status" value="1"/>
</dbReference>
<evidence type="ECO:0000256" key="2">
    <source>
        <dbReference type="SAM" id="Phobius"/>
    </source>
</evidence>
<evidence type="ECO:0000313" key="7">
    <source>
        <dbReference type="Proteomes" id="UP000297598"/>
    </source>
</evidence>
<dbReference type="EMBL" id="UHDO01000001">
    <property type="protein sequence ID" value="SUM43188.1"/>
    <property type="molecule type" value="Genomic_DNA"/>
</dbReference>
<sequence length="315" mass="34553">MRSTRNKMSLPVKILLWLIGILVVLAVAAVIFIGASIYITGDKIHNPLNRQHSELRSKNVNLNNGDPFTIALFGVDSDAQRKSANDGERSDTIMLLSINPAKKTTEIVSIPRDTQAQIVGHNTTEKINHAYAYGGPTMAVKSIEKLMNVPVDHYATVDMDGLHEMIDALGGVDVVSNDTFTVNGTQFTKGQKTHVDGKTAMEFIRSRKEEGAGGDFGRQERQQLVLQAMANKMTSASALTHFPSLIGEIQKNVTTDLTLSDMNAIRSNYKDANNTVNRHQLEGQGGIQSDGLWYFIPNDSSKQQASDILNNNLDN</sequence>
<proteinExistence type="inferred from homology"/>
<keyword evidence="2" id="KW-0812">Transmembrane</keyword>
<organism evidence="4 6">
    <name type="scientific">Staphylococcus petrasii</name>
    <dbReference type="NCBI Taxonomy" id="1276936"/>
    <lineage>
        <taxon>Bacteria</taxon>
        <taxon>Bacillati</taxon>
        <taxon>Bacillota</taxon>
        <taxon>Bacilli</taxon>
        <taxon>Bacillales</taxon>
        <taxon>Staphylococcaceae</taxon>
        <taxon>Staphylococcus</taxon>
    </lineage>
</organism>
<name>A0A380FYW3_9STAP</name>
<dbReference type="RefSeq" id="WP_103298980.1">
    <property type="nucleotide sequence ID" value="NZ_PPQT01000142.1"/>
</dbReference>
<dbReference type="InterPro" id="IPR050922">
    <property type="entry name" value="LytR/CpsA/Psr_CW_biosynth"/>
</dbReference>
<gene>
    <name evidence="4" type="primary">lytR_3</name>
    <name evidence="5" type="ORF">BJR09_01740</name>
    <name evidence="4" type="ORF">NCTC13830_00714</name>
</gene>
<dbReference type="Gene3D" id="3.40.630.190">
    <property type="entry name" value="LCP protein"/>
    <property type="match status" value="1"/>
</dbReference>
<dbReference type="Pfam" id="PF03816">
    <property type="entry name" value="LytR_cpsA_psr"/>
    <property type="match status" value="1"/>
</dbReference>
<evidence type="ECO:0000313" key="6">
    <source>
        <dbReference type="Proteomes" id="UP000254047"/>
    </source>
</evidence>
<evidence type="ECO:0000256" key="1">
    <source>
        <dbReference type="ARBA" id="ARBA00006068"/>
    </source>
</evidence>
<dbReference type="PANTHER" id="PTHR33392:SF6">
    <property type="entry name" value="POLYISOPRENYL-TEICHOIC ACID--PEPTIDOGLYCAN TEICHOIC ACID TRANSFERASE TAGU"/>
    <property type="match status" value="1"/>
</dbReference>
<keyword evidence="2" id="KW-0472">Membrane</keyword>
<reference evidence="5 7" key="2">
    <citation type="submission" date="2019-04" db="EMBL/GenBank/DDBJ databases">
        <title>Genomic characterization of Staphylococcus petrasii strains.</title>
        <authorList>
            <person name="Vrbovska V."/>
            <person name="Kovarovic V."/>
            <person name="Maslanova I."/>
            <person name="Indrakova A."/>
            <person name="Petras P."/>
            <person name="Sedo O."/>
            <person name="Svec P."/>
            <person name="Fisarova L."/>
            <person name="Sedlacek I."/>
            <person name="Doskar J."/>
            <person name="Pantucek R."/>
        </authorList>
    </citation>
    <scope>NUCLEOTIDE SEQUENCE [LARGE SCALE GENOMIC DNA]</scope>
    <source>
        <strain evidence="5 7">P5404</strain>
    </source>
</reference>
<feature type="transmembrane region" description="Helical" evidence="2">
    <location>
        <begin position="12"/>
        <end position="39"/>
    </location>
</feature>
<keyword evidence="7" id="KW-1185">Reference proteome</keyword>
<keyword evidence="2" id="KW-1133">Transmembrane helix</keyword>
<dbReference type="Proteomes" id="UP000254047">
    <property type="component" value="Unassembled WGS sequence"/>
</dbReference>
<accession>A0A380FYW3</accession>
<dbReference type="NCBIfam" id="TIGR00350">
    <property type="entry name" value="lytR_cpsA_psr"/>
    <property type="match status" value="1"/>
</dbReference>
<evidence type="ECO:0000313" key="4">
    <source>
        <dbReference type="EMBL" id="SUM43188.1"/>
    </source>
</evidence>